<name>A0A948RW54_UNCEI</name>
<dbReference type="Pfam" id="PF11149">
    <property type="entry name" value="DUF2924"/>
    <property type="match status" value="1"/>
</dbReference>
<dbReference type="Proteomes" id="UP000777784">
    <property type="component" value="Unassembled WGS sequence"/>
</dbReference>
<gene>
    <name evidence="1" type="ORF">KJ970_07525</name>
</gene>
<protein>
    <submittedName>
        <fullName evidence="1">DUF2924 domain-containing protein</fullName>
    </submittedName>
</protein>
<evidence type="ECO:0000313" key="2">
    <source>
        <dbReference type="Proteomes" id="UP000777784"/>
    </source>
</evidence>
<dbReference type="EMBL" id="JAHJDP010000036">
    <property type="protein sequence ID" value="MBU2690764.1"/>
    <property type="molecule type" value="Genomic_DNA"/>
</dbReference>
<reference evidence="1" key="1">
    <citation type="submission" date="2021-05" db="EMBL/GenBank/DDBJ databases">
        <title>Energy efficiency and biological interactions define the core microbiome of deep oligotrophic groundwater.</title>
        <authorList>
            <person name="Mehrshad M."/>
            <person name="Lopez-Fernandez M."/>
            <person name="Bell E."/>
            <person name="Bernier-Latmani R."/>
            <person name="Bertilsson S."/>
            <person name="Dopson M."/>
        </authorList>
    </citation>
    <scope>NUCLEOTIDE SEQUENCE</scope>
    <source>
        <strain evidence="1">Modern_marine.mb.64</strain>
    </source>
</reference>
<accession>A0A948RW54</accession>
<proteinExistence type="predicted"/>
<comment type="caution">
    <text evidence="1">The sequence shown here is derived from an EMBL/GenBank/DDBJ whole genome shotgun (WGS) entry which is preliminary data.</text>
</comment>
<dbReference type="InterPro" id="IPR021322">
    <property type="entry name" value="DUF2924"/>
</dbReference>
<organism evidence="1 2">
    <name type="scientific">Eiseniibacteriota bacterium</name>
    <dbReference type="NCBI Taxonomy" id="2212470"/>
    <lineage>
        <taxon>Bacteria</taxon>
        <taxon>Candidatus Eiseniibacteriota</taxon>
    </lineage>
</organism>
<evidence type="ECO:0000313" key="1">
    <source>
        <dbReference type="EMBL" id="MBU2690764.1"/>
    </source>
</evidence>
<sequence>MKPSIAKEIERQSDKTAAELREKYGEVFGEETRSRHKDFLRKRIAWRLQANEEGGLSERALHRARELANEADLRLIAPRGKTEIHRFRPSHDRRLPMPGTVITREYKGRTISVMVLDEGFEFEGEVYRSLSAVARKVTGTRWNGFLFFGIAKRGNGK</sequence>
<dbReference type="AlphaFoldDB" id="A0A948RW54"/>